<dbReference type="InterPro" id="IPR015815">
    <property type="entry name" value="HIBADH-related"/>
</dbReference>
<dbReference type="InterPro" id="IPR036291">
    <property type="entry name" value="NAD(P)-bd_dom_sf"/>
</dbReference>
<feature type="domain" description="3-hydroxyisobutyrate dehydrogenase-like NAD-binding" evidence="6">
    <location>
        <begin position="171"/>
        <end position="275"/>
    </location>
</feature>
<evidence type="ECO:0000256" key="4">
    <source>
        <dbReference type="PIRSR" id="PIRSR000103-1"/>
    </source>
</evidence>
<evidence type="ECO:0000259" key="5">
    <source>
        <dbReference type="Pfam" id="PF03446"/>
    </source>
</evidence>
<dbReference type="Pfam" id="PF14833">
    <property type="entry name" value="NAD_binding_11"/>
    <property type="match status" value="1"/>
</dbReference>
<dbReference type="InterPro" id="IPR006115">
    <property type="entry name" value="6PGDH_NADP-bd"/>
</dbReference>
<dbReference type="AlphaFoldDB" id="A0A919RFK2"/>
<keyword evidence="3" id="KW-0520">NAD</keyword>
<evidence type="ECO:0000256" key="1">
    <source>
        <dbReference type="ARBA" id="ARBA00009080"/>
    </source>
</evidence>
<evidence type="ECO:0000313" key="7">
    <source>
        <dbReference type="EMBL" id="GII92797.1"/>
    </source>
</evidence>
<evidence type="ECO:0000313" key="8">
    <source>
        <dbReference type="Proteomes" id="UP000606172"/>
    </source>
</evidence>
<keyword evidence="8" id="KW-1185">Reference proteome</keyword>
<dbReference type="GO" id="GO:0050661">
    <property type="term" value="F:NADP binding"/>
    <property type="evidence" value="ECO:0007669"/>
    <property type="project" value="InterPro"/>
</dbReference>
<gene>
    <name evidence="7" type="primary">mmsB_2</name>
    <name evidence="7" type="ORF">Ssi02_30280</name>
</gene>
<protein>
    <submittedName>
        <fullName evidence="7">3-hydroxyisobutyrate dehydrogenase</fullName>
    </submittedName>
</protein>
<feature type="active site" evidence="4">
    <location>
        <position position="177"/>
    </location>
</feature>
<comment type="caution">
    <text evidence="7">The sequence shown here is derived from an EMBL/GenBank/DDBJ whole genome shotgun (WGS) entry which is preliminary data.</text>
</comment>
<dbReference type="Proteomes" id="UP000606172">
    <property type="component" value="Unassembled WGS sequence"/>
</dbReference>
<dbReference type="RefSeq" id="WP_204025849.1">
    <property type="nucleotide sequence ID" value="NZ_BOOW01000018.1"/>
</dbReference>
<feature type="domain" description="6-phosphogluconate dehydrogenase NADP-binding" evidence="5">
    <location>
        <begin position="9"/>
        <end position="167"/>
    </location>
</feature>
<keyword evidence="2" id="KW-0560">Oxidoreductase</keyword>
<evidence type="ECO:0000256" key="3">
    <source>
        <dbReference type="ARBA" id="ARBA00023027"/>
    </source>
</evidence>
<dbReference type="InterPro" id="IPR029154">
    <property type="entry name" value="HIBADH-like_NADP-bd"/>
</dbReference>
<dbReference type="PIRSF" id="PIRSF000103">
    <property type="entry name" value="HIBADH"/>
    <property type="match status" value="1"/>
</dbReference>
<dbReference type="Gene3D" id="3.40.50.720">
    <property type="entry name" value="NAD(P)-binding Rossmann-like Domain"/>
    <property type="match status" value="1"/>
</dbReference>
<evidence type="ECO:0000259" key="6">
    <source>
        <dbReference type="Pfam" id="PF14833"/>
    </source>
</evidence>
<dbReference type="InterPro" id="IPR008927">
    <property type="entry name" value="6-PGluconate_DH-like_C_sf"/>
</dbReference>
<dbReference type="Gene3D" id="1.10.1040.10">
    <property type="entry name" value="N-(1-d-carboxylethyl)-l-norvaline Dehydrogenase, domain 2"/>
    <property type="match status" value="1"/>
</dbReference>
<name>A0A919RFK2_9ACTN</name>
<sequence length="298" mass="31851">MTESVTRAVGFIGLGAMGLGMAANLVKAGHAVYGYDPSEERRELADAAGITLVGSPREAAERASDVVFSVVRDAAQTQAVLLGEQGVVRAGGPRTVVVASTLDPTTMVRLEADLAKHGVTAVDTTMSGGPWGAEAGTLTLMVSGAGQVFNRLRPLLDVIGANIFHLGERVGTAQATKLAVQLTFGINMMGVFEAIRLVDDYQVDEDALMAALSVSVGGSWVVDNWRRVKPWWEHYRAGEDLDILLKDMRAVLREADAAGFPMPVTALSFQLMRHVWPAWAALKESEGADDRTCEGRDE</sequence>
<dbReference type="GO" id="GO:0051287">
    <property type="term" value="F:NAD binding"/>
    <property type="evidence" value="ECO:0007669"/>
    <property type="project" value="InterPro"/>
</dbReference>
<dbReference type="Pfam" id="PF03446">
    <property type="entry name" value="NAD_binding_2"/>
    <property type="match status" value="1"/>
</dbReference>
<dbReference type="SUPFAM" id="SSF48179">
    <property type="entry name" value="6-phosphogluconate dehydrogenase C-terminal domain-like"/>
    <property type="match status" value="1"/>
</dbReference>
<accession>A0A919RFK2</accession>
<organism evidence="7 8">
    <name type="scientific">Sinosporangium siamense</name>
    <dbReference type="NCBI Taxonomy" id="1367973"/>
    <lineage>
        <taxon>Bacteria</taxon>
        <taxon>Bacillati</taxon>
        <taxon>Actinomycetota</taxon>
        <taxon>Actinomycetes</taxon>
        <taxon>Streptosporangiales</taxon>
        <taxon>Streptosporangiaceae</taxon>
        <taxon>Sinosporangium</taxon>
    </lineage>
</organism>
<comment type="similarity">
    <text evidence="1">Belongs to the HIBADH-related family.</text>
</comment>
<reference evidence="7" key="1">
    <citation type="submission" date="2021-01" db="EMBL/GenBank/DDBJ databases">
        <title>Whole genome shotgun sequence of Sinosporangium siamense NBRC 109515.</title>
        <authorList>
            <person name="Komaki H."/>
            <person name="Tamura T."/>
        </authorList>
    </citation>
    <scope>NUCLEOTIDE SEQUENCE</scope>
    <source>
        <strain evidence="7">NBRC 109515</strain>
    </source>
</reference>
<proteinExistence type="inferred from homology"/>
<dbReference type="PANTHER" id="PTHR43060:SF15">
    <property type="entry name" value="3-HYDROXYISOBUTYRATE DEHYDROGENASE-LIKE 1, MITOCHONDRIAL-RELATED"/>
    <property type="match status" value="1"/>
</dbReference>
<dbReference type="GO" id="GO:0016491">
    <property type="term" value="F:oxidoreductase activity"/>
    <property type="evidence" value="ECO:0007669"/>
    <property type="project" value="UniProtKB-KW"/>
</dbReference>
<dbReference type="PROSITE" id="PS00895">
    <property type="entry name" value="3_HYDROXYISOBUT_DH"/>
    <property type="match status" value="1"/>
</dbReference>
<dbReference type="EMBL" id="BOOW01000018">
    <property type="protein sequence ID" value="GII92797.1"/>
    <property type="molecule type" value="Genomic_DNA"/>
</dbReference>
<dbReference type="SUPFAM" id="SSF51735">
    <property type="entry name" value="NAD(P)-binding Rossmann-fold domains"/>
    <property type="match status" value="1"/>
</dbReference>
<dbReference type="GO" id="GO:0016054">
    <property type="term" value="P:organic acid catabolic process"/>
    <property type="evidence" value="ECO:0007669"/>
    <property type="project" value="UniProtKB-ARBA"/>
</dbReference>
<dbReference type="InterPro" id="IPR002204">
    <property type="entry name" value="3-OH-isobutyrate_DH-rel_CS"/>
</dbReference>
<dbReference type="PANTHER" id="PTHR43060">
    <property type="entry name" value="3-HYDROXYISOBUTYRATE DEHYDROGENASE-LIKE 1, MITOCHONDRIAL-RELATED"/>
    <property type="match status" value="1"/>
</dbReference>
<evidence type="ECO:0000256" key="2">
    <source>
        <dbReference type="ARBA" id="ARBA00023002"/>
    </source>
</evidence>
<dbReference type="InterPro" id="IPR013328">
    <property type="entry name" value="6PGD_dom2"/>
</dbReference>